<evidence type="ECO:0008006" key="4">
    <source>
        <dbReference type="Google" id="ProtNLM"/>
    </source>
</evidence>
<dbReference type="Pfam" id="PF04451">
    <property type="entry name" value="Capsid_NCLDV"/>
    <property type="match status" value="1"/>
</dbReference>
<dbReference type="InterPro" id="IPR016112">
    <property type="entry name" value="VP_dsDNA_II"/>
</dbReference>
<dbReference type="Gene3D" id="2.70.9.10">
    <property type="entry name" value="Adenovirus Type 2 Hexon, domain 4"/>
    <property type="match status" value="1"/>
</dbReference>
<sequence length="541" mass="61177">MSGALLQLAALSSQDVYLTGNPEITLFKKKYMRYTNFSVETVQVAFDGGSVSFSDTTTATLEKTGDLISRIVLVINLQQLTSTVKWGYVDKIGHAIIDYVRISIGQSEIDIRYNDWIDIYQRITKDNSQENNYNTMIGNVSSLKKLSYSHDAYNLFIPLEFWTGKISSSAFPICSLLNQNFQVSVKFRDAIDCINYFGTTAPSNNELPFITSGYLLVDYIYLEIEERNLFITNNHEYLIEVVDRMTDTLSAINTKINLTFNKPTKYMIWYAQLTKYAERSKFMSWATDDDWEKSRIEFAKLVWLITRQGLDTTDPNNPIINFGAGYVNIGTQPPIVVGGNTLFEALAAKVSAVILFASTDISGDVIANAAPDNVALITNTITFEDMSTTIDTFKADALSTATQDAFMDIYTNNIIDIFNYGNFINRSDNPIINSSFQLNGKNRFQERDGFFYNYLQSYYYFKNSPKDGVNIYTFSLYPEELQPSGTINLGNVNSKDLLVTLGKYNAKNDNYLSYFNTGNIRIFALGYNNLKIFRGVAGLAY</sequence>
<evidence type="ECO:0000259" key="1">
    <source>
        <dbReference type="Pfam" id="PF04451"/>
    </source>
</evidence>
<proteinExistence type="predicted"/>
<dbReference type="InterPro" id="IPR007542">
    <property type="entry name" value="MCP_C"/>
</dbReference>
<evidence type="ECO:0000259" key="2">
    <source>
        <dbReference type="Pfam" id="PF16903"/>
    </source>
</evidence>
<feature type="domain" description="Major capsid protein N-terminal" evidence="2">
    <location>
        <begin position="25"/>
        <end position="223"/>
    </location>
</feature>
<organism evidence="3">
    <name type="scientific">viral metagenome</name>
    <dbReference type="NCBI Taxonomy" id="1070528"/>
    <lineage>
        <taxon>unclassified sequences</taxon>
        <taxon>metagenomes</taxon>
        <taxon>organismal metagenomes</taxon>
    </lineage>
</organism>
<accession>A0A6C0HUR9</accession>
<dbReference type="SUPFAM" id="SSF49749">
    <property type="entry name" value="Group II dsDNA viruses VP"/>
    <property type="match status" value="3"/>
</dbReference>
<dbReference type="AlphaFoldDB" id="A0A6C0HUR9"/>
<dbReference type="InterPro" id="IPR038519">
    <property type="entry name" value="MCP_C_sf"/>
</dbReference>
<dbReference type="Pfam" id="PF16903">
    <property type="entry name" value="Capsid_N"/>
    <property type="match status" value="1"/>
</dbReference>
<dbReference type="InterPro" id="IPR031654">
    <property type="entry name" value="Capsid_N"/>
</dbReference>
<feature type="domain" description="Major capsid protein C-terminal" evidence="1">
    <location>
        <begin position="226"/>
        <end position="538"/>
    </location>
</feature>
<name>A0A6C0HUR9_9ZZZZ</name>
<dbReference type="GO" id="GO:0005198">
    <property type="term" value="F:structural molecule activity"/>
    <property type="evidence" value="ECO:0007669"/>
    <property type="project" value="InterPro"/>
</dbReference>
<dbReference type="EMBL" id="MN740017">
    <property type="protein sequence ID" value="QHT84272.1"/>
    <property type="molecule type" value="Genomic_DNA"/>
</dbReference>
<reference evidence="3" key="1">
    <citation type="journal article" date="2020" name="Nature">
        <title>Giant virus diversity and host interactions through global metagenomics.</title>
        <authorList>
            <person name="Schulz F."/>
            <person name="Roux S."/>
            <person name="Paez-Espino D."/>
            <person name="Jungbluth S."/>
            <person name="Walsh D.A."/>
            <person name="Denef V.J."/>
            <person name="McMahon K.D."/>
            <person name="Konstantinidis K.T."/>
            <person name="Eloe-Fadrosh E.A."/>
            <person name="Kyrpides N.C."/>
            <person name="Woyke T."/>
        </authorList>
    </citation>
    <scope>NUCLEOTIDE SEQUENCE</scope>
    <source>
        <strain evidence="3">GVMAG-M-3300023184-177</strain>
    </source>
</reference>
<evidence type="ECO:0000313" key="3">
    <source>
        <dbReference type="EMBL" id="QHT84272.1"/>
    </source>
</evidence>
<protein>
    <recommendedName>
        <fullName evidence="4">Major capsid protein N-terminal domain-containing protein</fullName>
    </recommendedName>
</protein>
<dbReference type="Gene3D" id="2.70.9.20">
    <property type="entry name" value="Major capsid protein Vp54"/>
    <property type="match status" value="2"/>
</dbReference>